<evidence type="ECO:0000313" key="6">
    <source>
        <dbReference type="EMBL" id="SPC90375.1"/>
    </source>
</evidence>
<dbReference type="AlphaFoldDB" id="A0A2N9FTA6"/>
<protein>
    <recommendedName>
        <fullName evidence="5">GRF-type domain-containing protein</fullName>
    </recommendedName>
</protein>
<dbReference type="EMBL" id="OIVN01001143">
    <property type="protein sequence ID" value="SPC90375.1"/>
    <property type="molecule type" value="Genomic_DNA"/>
</dbReference>
<dbReference type="PANTHER" id="PTHR33248">
    <property type="entry name" value="ZINC ION-BINDING PROTEIN"/>
    <property type="match status" value="1"/>
</dbReference>
<reference evidence="6" key="1">
    <citation type="submission" date="2018-02" db="EMBL/GenBank/DDBJ databases">
        <authorList>
            <person name="Cohen D.B."/>
            <person name="Kent A.D."/>
        </authorList>
    </citation>
    <scope>NUCLEOTIDE SEQUENCE</scope>
</reference>
<proteinExistence type="predicted"/>
<evidence type="ECO:0000256" key="3">
    <source>
        <dbReference type="ARBA" id="ARBA00022833"/>
    </source>
</evidence>
<dbReference type="GO" id="GO:0008270">
    <property type="term" value="F:zinc ion binding"/>
    <property type="evidence" value="ECO:0007669"/>
    <property type="project" value="UniProtKB-KW"/>
</dbReference>
<organism evidence="6">
    <name type="scientific">Fagus sylvatica</name>
    <name type="common">Beechnut</name>
    <dbReference type="NCBI Taxonomy" id="28930"/>
    <lineage>
        <taxon>Eukaryota</taxon>
        <taxon>Viridiplantae</taxon>
        <taxon>Streptophyta</taxon>
        <taxon>Embryophyta</taxon>
        <taxon>Tracheophyta</taxon>
        <taxon>Spermatophyta</taxon>
        <taxon>Magnoliopsida</taxon>
        <taxon>eudicotyledons</taxon>
        <taxon>Gunneridae</taxon>
        <taxon>Pentapetalae</taxon>
        <taxon>rosids</taxon>
        <taxon>fabids</taxon>
        <taxon>Fagales</taxon>
        <taxon>Fagaceae</taxon>
        <taxon>Fagus</taxon>
    </lineage>
</organism>
<dbReference type="Pfam" id="PF06839">
    <property type="entry name" value="Zn_ribbon_GRF"/>
    <property type="match status" value="1"/>
</dbReference>
<dbReference type="InterPro" id="IPR010666">
    <property type="entry name" value="Znf_GRF"/>
</dbReference>
<sequence length="181" mass="19044">MPPSSTSSSLSSRIRLCHCREKLVKVTSWTAQNLGRRFYGCVNYWSGNGCNYFEWADDVICERDKEVICEQMEKIASLSVELAKSKKREKAVSVKEVATALGVVDTLALGVVDAVAALGVAAALEDVADVATALALAFLAVATLEDAPSIALAASASTLEVVGAIRVNAVVGCTVEPPTLP</sequence>
<accession>A0A2N9FTA6</accession>
<evidence type="ECO:0000256" key="4">
    <source>
        <dbReference type="PROSITE-ProRule" id="PRU01343"/>
    </source>
</evidence>
<evidence type="ECO:0000256" key="2">
    <source>
        <dbReference type="ARBA" id="ARBA00022771"/>
    </source>
</evidence>
<feature type="domain" description="GRF-type" evidence="5">
    <location>
        <begin position="17"/>
        <end position="59"/>
    </location>
</feature>
<evidence type="ECO:0000259" key="5">
    <source>
        <dbReference type="PROSITE" id="PS51999"/>
    </source>
</evidence>
<dbReference type="PROSITE" id="PS51999">
    <property type="entry name" value="ZF_GRF"/>
    <property type="match status" value="1"/>
</dbReference>
<gene>
    <name evidence="6" type="ORF">FSB_LOCUS18257</name>
</gene>
<keyword evidence="3" id="KW-0862">Zinc</keyword>
<keyword evidence="2 4" id="KW-0863">Zinc-finger</keyword>
<name>A0A2N9FTA6_FAGSY</name>
<evidence type="ECO:0000256" key="1">
    <source>
        <dbReference type="ARBA" id="ARBA00022723"/>
    </source>
</evidence>
<keyword evidence="1" id="KW-0479">Metal-binding</keyword>